<dbReference type="EC" id="2.8.1.7" evidence="4"/>
<evidence type="ECO:0000259" key="13">
    <source>
        <dbReference type="Pfam" id="PF00266"/>
    </source>
</evidence>
<evidence type="ECO:0000256" key="11">
    <source>
        <dbReference type="ARBA" id="ARBA00031911"/>
    </source>
</evidence>
<dbReference type="Proteomes" id="UP000184600">
    <property type="component" value="Unassembled WGS sequence"/>
</dbReference>
<evidence type="ECO:0000256" key="4">
    <source>
        <dbReference type="ARBA" id="ARBA00012239"/>
    </source>
</evidence>
<keyword evidence="9" id="KW-0411">Iron-sulfur</keyword>
<dbReference type="Gene3D" id="3.40.640.10">
    <property type="entry name" value="Type I PLP-dependent aspartate aminotransferase-like (Major domain)"/>
    <property type="match status" value="1"/>
</dbReference>
<name>A0A1M7YVN8_9VIBR</name>
<dbReference type="STRING" id="1117707.VQ7734_02392"/>
<evidence type="ECO:0000256" key="10">
    <source>
        <dbReference type="ARBA" id="ARBA00023231"/>
    </source>
</evidence>
<evidence type="ECO:0000256" key="6">
    <source>
        <dbReference type="ARBA" id="ARBA00022723"/>
    </source>
</evidence>
<evidence type="ECO:0000256" key="1">
    <source>
        <dbReference type="ARBA" id="ARBA00001933"/>
    </source>
</evidence>
<evidence type="ECO:0000313" key="15">
    <source>
        <dbReference type="Proteomes" id="UP000184600"/>
    </source>
</evidence>
<dbReference type="AlphaFoldDB" id="A0A1M7YVN8"/>
<dbReference type="PANTHER" id="PTHR11601:SF34">
    <property type="entry name" value="CYSTEINE DESULFURASE"/>
    <property type="match status" value="1"/>
</dbReference>
<dbReference type="FunFam" id="3.40.640.10:FF:000084">
    <property type="entry name" value="IscS-like cysteine desulfurase"/>
    <property type="match status" value="1"/>
</dbReference>
<evidence type="ECO:0000256" key="2">
    <source>
        <dbReference type="ARBA" id="ARBA00003120"/>
    </source>
</evidence>
<evidence type="ECO:0000256" key="8">
    <source>
        <dbReference type="ARBA" id="ARBA00023004"/>
    </source>
</evidence>
<proteinExistence type="inferred from homology"/>
<dbReference type="RefSeq" id="WP_073582793.1">
    <property type="nucleotide sequence ID" value="NZ_AP024898.1"/>
</dbReference>
<evidence type="ECO:0000256" key="9">
    <source>
        <dbReference type="ARBA" id="ARBA00023014"/>
    </source>
</evidence>
<keyword evidence="6" id="KW-0479">Metal-binding</keyword>
<dbReference type="OrthoDB" id="9804366at2"/>
<dbReference type="EMBL" id="FRFG01000027">
    <property type="protein sequence ID" value="SHO56623.1"/>
    <property type="molecule type" value="Genomic_DNA"/>
</dbReference>
<comment type="similarity">
    <text evidence="3">Belongs to the class-V pyridoxal-phosphate-dependent aminotransferase family. NifS/IscS subfamily.</text>
</comment>
<dbReference type="GO" id="GO:0046872">
    <property type="term" value="F:metal ion binding"/>
    <property type="evidence" value="ECO:0007669"/>
    <property type="project" value="UniProtKB-KW"/>
</dbReference>
<accession>A0A1M7YVN8</accession>
<dbReference type="Gene3D" id="3.90.1150.10">
    <property type="entry name" value="Aspartate Aminotransferase, domain 1"/>
    <property type="match status" value="1"/>
</dbReference>
<comment type="cofactor">
    <cofactor evidence="1">
        <name>pyridoxal 5'-phosphate</name>
        <dbReference type="ChEBI" id="CHEBI:597326"/>
    </cofactor>
</comment>
<dbReference type="GO" id="GO:0031071">
    <property type="term" value="F:cysteine desulfurase activity"/>
    <property type="evidence" value="ECO:0007669"/>
    <property type="project" value="UniProtKB-EC"/>
</dbReference>
<evidence type="ECO:0000256" key="5">
    <source>
        <dbReference type="ARBA" id="ARBA00022679"/>
    </source>
</evidence>
<evidence type="ECO:0000256" key="3">
    <source>
        <dbReference type="ARBA" id="ARBA00006490"/>
    </source>
</evidence>
<feature type="domain" description="Aminotransferase class V" evidence="13">
    <location>
        <begin position="4"/>
        <end position="372"/>
    </location>
</feature>
<comment type="catalytic activity">
    <reaction evidence="12">
        <text>(sulfur carrier)-H + L-cysteine = (sulfur carrier)-SH + L-alanine</text>
        <dbReference type="Rhea" id="RHEA:43892"/>
        <dbReference type="Rhea" id="RHEA-COMP:14737"/>
        <dbReference type="Rhea" id="RHEA-COMP:14739"/>
        <dbReference type="ChEBI" id="CHEBI:29917"/>
        <dbReference type="ChEBI" id="CHEBI:35235"/>
        <dbReference type="ChEBI" id="CHEBI:57972"/>
        <dbReference type="ChEBI" id="CHEBI:64428"/>
        <dbReference type="EC" id="2.8.1.7"/>
    </reaction>
</comment>
<dbReference type="InterPro" id="IPR015421">
    <property type="entry name" value="PyrdxlP-dep_Trfase_major"/>
</dbReference>
<evidence type="ECO:0000313" key="14">
    <source>
        <dbReference type="EMBL" id="SHO56623.1"/>
    </source>
</evidence>
<reference evidence="15" key="1">
    <citation type="submission" date="2016-12" db="EMBL/GenBank/DDBJ databases">
        <authorList>
            <person name="Rodrigo-Torres L."/>
            <person name="Arahal R.D."/>
            <person name="Lucena T."/>
        </authorList>
    </citation>
    <scope>NUCLEOTIDE SEQUENCE [LARGE SCALE GENOMIC DNA]</scope>
</reference>
<dbReference type="InterPro" id="IPR015424">
    <property type="entry name" value="PyrdxlP-dep_Trfase"/>
</dbReference>
<organism evidence="14 15">
    <name type="scientific">Vibrio quintilis</name>
    <dbReference type="NCBI Taxonomy" id="1117707"/>
    <lineage>
        <taxon>Bacteria</taxon>
        <taxon>Pseudomonadati</taxon>
        <taxon>Pseudomonadota</taxon>
        <taxon>Gammaproteobacteria</taxon>
        <taxon>Vibrionales</taxon>
        <taxon>Vibrionaceae</taxon>
        <taxon>Vibrio</taxon>
    </lineage>
</organism>
<evidence type="ECO:0000256" key="12">
    <source>
        <dbReference type="ARBA" id="ARBA00050776"/>
    </source>
</evidence>
<keyword evidence="10" id="KW-0535">Nitrogen fixation</keyword>
<dbReference type="PANTHER" id="PTHR11601">
    <property type="entry name" value="CYSTEINE DESULFURYLASE FAMILY MEMBER"/>
    <property type="match status" value="1"/>
</dbReference>
<gene>
    <name evidence="14" type="primary">iscS_1</name>
    <name evidence="14" type="ORF">VQ7734_02392</name>
</gene>
<keyword evidence="15" id="KW-1185">Reference proteome</keyword>
<dbReference type="GO" id="GO:0051536">
    <property type="term" value="F:iron-sulfur cluster binding"/>
    <property type="evidence" value="ECO:0007669"/>
    <property type="project" value="UniProtKB-KW"/>
</dbReference>
<dbReference type="InterPro" id="IPR016454">
    <property type="entry name" value="Cysteine_dSase"/>
</dbReference>
<dbReference type="Pfam" id="PF00266">
    <property type="entry name" value="Aminotran_5"/>
    <property type="match status" value="1"/>
</dbReference>
<protein>
    <recommendedName>
        <fullName evidence="4">cysteine desulfurase</fullName>
        <ecNumber evidence="4">2.8.1.7</ecNumber>
    </recommendedName>
    <alternativeName>
        <fullName evidence="11">Nitrogenase metalloclusters biosynthesis protein NifS</fullName>
    </alternativeName>
</protein>
<keyword evidence="8" id="KW-0408">Iron</keyword>
<keyword evidence="7" id="KW-0663">Pyridoxal phosphate</keyword>
<keyword evidence="5 14" id="KW-0808">Transferase</keyword>
<comment type="function">
    <text evidence="2">Catalyzes the removal of elemental sulfur atoms from cysteine to produce alanine. Seems to participate in the biosynthesis of the nitrogenase metalloclusters by providing the inorganic sulfur required for the Fe-S core formation.</text>
</comment>
<dbReference type="SUPFAM" id="SSF53383">
    <property type="entry name" value="PLP-dependent transferases"/>
    <property type="match status" value="1"/>
</dbReference>
<dbReference type="PIRSF" id="PIRSF005572">
    <property type="entry name" value="NifS"/>
    <property type="match status" value="1"/>
</dbReference>
<dbReference type="Gene3D" id="1.10.260.50">
    <property type="match status" value="1"/>
</dbReference>
<sequence>MNGYFDFNATTPVSPGVQQAVSEAFGLFGNPSSRYSLSSPVQTLISETRKKVAQFLCCTPEEIIFTSGGTESNNLAVRGVLDQYEPDQLCRQHVICSAIEHPSMIELLRCYERRHGLKVSFINPDAEGRITLSSVENEIISETCLITLMAVNNETGVIQPVGPVAKLAQAHGIHFHVDAVQAVGKIPLDLSELGAQTVAFSGHKFYAPKGIGGLYCQTSCRLLPLFAGGGQENGMRSGTENTVGIAALKAAVEECESWRDEKLKQFAELRSLALSLIHQHGLSARVIGASNPEYQAPWTLNLSLSGIRGESLATRLDLCHGICVSLGSACSNNKEKRHSHVLKAMGIPEQQIDGAIRISFGYATTESDVKHLVDSIAKEVGFLLSISPAKTQENEELSHVY</sequence>
<evidence type="ECO:0000256" key="7">
    <source>
        <dbReference type="ARBA" id="ARBA00022898"/>
    </source>
</evidence>
<dbReference type="InterPro" id="IPR000192">
    <property type="entry name" value="Aminotrans_V_dom"/>
</dbReference>
<dbReference type="InterPro" id="IPR015422">
    <property type="entry name" value="PyrdxlP-dep_Trfase_small"/>
</dbReference>